<dbReference type="Proteomes" id="UP000217141">
    <property type="component" value="Chromosome I"/>
</dbReference>
<organism evidence="1 2">
    <name type="scientific">Sphingobium xenophagum</name>
    <dbReference type="NCBI Taxonomy" id="121428"/>
    <lineage>
        <taxon>Bacteria</taxon>
        <taxon>Pseudomonadati</taxon>
        <taxon>Pseudomonadota</taxon>
        <taxon>Alphaproteobacteria</taxon>
        <taxon>Sphingomonadales</taxon>
        <taxon>Sphingomonadaceae</taxon>
        <taxon>Sphingobium</taxon>
    </lineage>
</organism>
<dbReference type="KEGG" id="shyd:CJD35_02285"/>
<proteinExistence type="predicted"/>
<dbReference type="EMBL" id="CP022745">
    <property type="protein sequence ID" value="ASY43414.1"/>
    <property type="molecule type" value="Genomic_DNA"/>
</dbReference>
<gene>
    <name evidence="1" type="ORF">CJD35_02285</name>
</gene>
<reference evidence="1 2" key="1">
    <citation type="submission" date="2017-08" db="EMBL/GenBank/DDBJ databases">
        <title>Whole Genome Sequence of Sphingobium hydrophobicum C1: Insights into Adaption to the Electronic-waste Contaminated Sediment.</title>
        <authorList>
            <person name="Song D."/>
            <person name="Chen X."/>
            <person name="Xu M."/>
        </authorList>
    </citation>
    <scope>NUCLEOTIDE SEQUENCE [LARGE SCALE GENOMIC DNA]</scope>
    <source>
        <strain evidence="1 2">C1</strain>
    </source>
</reference>
<dbReference type="InterPro" id="IPR036388">
    <property type="entry name" value="WH-like_DNA-bd_sf"/>
</dbReference>
<name>A0A249MQD0_SPHXE</name>
<dbReference type="AlphaFoldDB" id="A0A249MQD0"/>
<sequence length="157" mass="17064">MTAHIPPESIVPSQEAADLIVALQRCLSNVHARQEDAAVLDGTGEGHLAALSRYIEARRARATLLGPNLFSDPAWDILLLLYQSGLNGRALTLEQLSEQSRLSMSVIVGQVGVLERRGLLEEHQTSPNSRRRRAVRLSPLAVDAMSSWSSLAFDANG</sequence>
<dbReference type="RefSeq" id="WP_017181439.1">
    <property type="nucleotide sequence ID" value="NZ_CP022745.1"/>
</dbReference>
<protein>
    <submittedName>
        <fullName evidence="1">Transcriptional regulator</fullName>
    </submittedName>
</protein>
<accession>A0A249MQD0</accession>
<dbReference type="Gene3D" id="1.10.10.10">
    <property type="entry name" value="Winged helix-like DNA-binding domain superfamily/Winged helix DNA-binding domain"/>
    <property type="match status" value="1"/>
</dbReference>
<dbReference type="SUPFAM" id="SSF46785">
    <property type="entry name" value="Winged helix' DNA-binding domain"/>
    <property type="match status" value="1"/>
</dbReference>
<evidence type="ECO:0000313" key="2">
    <source>
        <dbReference type="Proteomes" id="UP000217141"/>
    </source>
</evidence>
<dbReference type="InterPro" id="IPR036390">
    <property type="entry name" value="WH_DNA-bd_sf"/>
</dbReference>
<evidence type="ECO:0000313" key="1">
    <source>
        <dbReference type="EMBL" id="ASY43414.1"/>
    </source>
</evidence>